<dbReference type="InterPro" id="IPR002611">
    <property type="entry name" value="IstB_ATP-bd"/>
</dbReference>
<dbReference type="GO" id="GO:0006260">
    <property type="term" value="P:DNA replication"/>
    <property type="evidence" value="ECO:0007669"/>
    <property type="project" value="TreeGrafter"/>
</dbReference>
<dbReference type="NCBIfam" id="NF005992">
    <property type="entry name" value="PRK08116.1"/>
    <property type="match status" value="1"/>
</dbReference>
<evidence type="ECO:0000313" key="2">
    <source>
        <dbReference type="EMBL" id="GAV24781.1"/>
    </source>
</evidence>
<evidence type="ECO:0000313" key="3">
    <source>
        <dbReference type="Proteomes" id="UP000187338"/>
    </source>
</evidence>
<sequence length="268" mass="30894">MAAEVKKLPQTTTHGISIEGMLAKKADEECPKCAGLDYCKMPQKGWRPVLHEEATKLYKTPTYAWTSCKYFERKVVEEQKREYLNERFEGKTFESFSVNMHNKKAFDKCFEYAQNFNWNTTEGLILAGPVGTGKTHLAAAILKVVLEKGIPGAMILVPKLLDEIRISYHDETADRRLAEKVATKRFLVLDDIGAERTTDWVQEELFKLINTRYEKKLPTVLTTNCTMEELVDKLGERIVDRIIEMCEPVKLEGKSYRKEMRKSKMGRK</sequence>
<dbReference type="PANTHER" id="PTHR30050">
    <property type="entry name" value="CHROMOSOMAL REPLICATION INITIATOR PROTEIN DNAA"/>
    <property type="match status" value="1"/>
</dbReference>
<dbReference type="InterPro" id="IPR003593">
    <property type="entry name" value="AAA+_ATPase"/>
</dbReference>
<proteinExistence type="predicted"/>
<dbReference type="GO" id="GO:0005524">
    <property type="term" value="F:ATP binding"/>
    <property type="evidence" value="ECO:0007669"/>
    <property type="project" value="InterPro"/>
</dbReference>
<keyword evidence="3" id="KW-1185">Reference proteome</keyword>
<organism evidence="2 3">
    <name type="scientific">Carboxydothermus islandicus</name>
    <dbReference type="NCBI Taxonomy" id="661089"/>
    <lineage>
        <taxon>Bacteria</taxon>
        <taxon>Bacillati</taxon>
        <taxon>Bacillota</taxon>
        <taxon>Clostridia</taxon>
        <taxon>Thermoanaerobacterales</taxon>
        <taxon>Thermoanaerobacteraceae</taxon>
        <taxon>Carboxydothermus</taxon>
    </lineage>
</organism>
<protein>
    <recommendedName>
        <fullName evidence="1">AAA+ ATPase domain-containing protein</fullName>
    </recommendedName>
</protein>
<dbReference type="PANTHER" id="PTHR30050:SF4">
    <property type="entry name" value="ATP-BINDING PROTEIN RV3427C IN INSERTION SEQUENCE-RELATED"/>
    <property type="match status" value="1"/>
</dbReference>
<dbReference type="STRING" id="661089.ciss_07140"/>
<dbReference type="CDD" id="cd00009">
    <property type="entry name" value="AAA"/>
    <property type="match status" value="1"/>
</dbReference>
<dbReference type="SMART" id="SM00382">
    <property type="entry name" value="AAA"/>
    <property type="match status" value="1"/>
</dbReference>
<dbReference type="InterPro" id="IPR027417">
    <property type="entry name" value="P-loop_NTPase"/>
</dbReference>
<gene>
    <name evidence="2" type="ORF">ciss_07140</name>
</gene>
<dbReference type="Gene3D" id="3.40.50.300">
    <property type="entry name" value="P-loop containing nucleotide triphosphate hydrolases"/>
    <property type="match status" value="1"/>
</dbReference>
<name>A0A1L8D108_9THEO</name>
<reference evidence="3" key="1">
    <citation type="submission" date="2016-12" db="EMBL/GenBank/DDBJ databases">
        <title>Draft Genome Sequences od Carboxydothermus pertinax and islandicus, Hydrogenogenic Carboxydotrophic Bacteria.</title>
        <authorList>
            <person name="Fukuyama Y."/>
            <person name="Ohmae K."/>
            <person name="Yoneda Y."/>
            <person name="Yoshida T."/>
            <person name="Sako Y."/>
        </authorList>
    </citation>
    <scope>NUCLEOTIDE SEQUENCE [LARGE SCALE GENOMIC DNA]</scope>
    <source>
        <strain evidence="3">SET</strain>
    </source>
</reference>
<evidence type="ECO:0000259" key="1">
    <source>
        <dbReference type="SMART" id="SM00382"/>
    </source>
</evidence>
<dbReference type="AlphaFoldDB" id="A0A1L8D108"/>
<accession>A0A1L8D108</accession>
<dbReference type="EMBL" id="BDJL01000017">
    <property type="protein sequence ID" value="GAV24781.1"/>
    <property type="molecule type" value="Genomic_DNA"/>
</dbReference>
<dbReference type="Pfam" id="PF01695">
    <property type="entry name" value="IstB_IS21"/>
    <property type="match status" value="1"/>
</dbReference>
<dbReference type="RefSeq" id="WP_075864966.1">
    <property type="nucleotide sequence ID" value="NZ_BDJL01000017.1"/>
</dbReference>
<dbReference type="SUPFAM" id="SSF52540">
    <property type="entry name" value="P-loop containing nucleoside triphosphate hydrolases"/>
    <property type="match status" value="1"/>
</dbReference>
<dbReference type="Proteomes" id="UP000187338">
    <property type="component" value="Unassembled WGS sequence"/>
</dbReference>
<feature type="domain" description="AAA+ ATPase" evidence="1">
    <location>
        <begin position="120"/>
        <end position="249"/>
    </location>
</feature>
<comment type="caution">
    <text evidence="2">The sequence shown here is derived from an EMBL/GenBank/DDBJ whole genome shotgun (WGS) entry which is preliminary data.</text>
</comment>